<dbReference type="EMBL" id="PEKN01000002">
    <property type="protein sequence ID" value="PIK19778.1"/>
    <property type="molecule type" value="Genomic_DNA"/>
</dbReference>
<reference evidence="1 2" key="1">
    <citation type="submission" date="2017-11" db="EMBL/GenBank/DDBJ databases">
        <title>Genome sequencing of Prevotella intermedia KCOM 1653.</title>
        <authorList>
            <person name="Kook J.-K."/>
            <person name="Park S.-N."/>
            <person name="Lim Y.K."/>
        </authorList>
    </citation>
    <scope>NUCLEOTIDE SEQUENCE [LARGE SCALE GENOMIC DNA]</scope>
    <source>
        <strain evidence="1 2">KCOM 1653</strain>
    </source>
</reference>
<gene>
    <name evidence="1" type="ORF">CTI18_13000</name>
</gene>
<evidence type="ECO:0000313" key="2">
    <source>
        <dbReference type="Proteomes" id="UP000230046"/>
    </source>
</evidence>
<protein>
    <submittedName>
        <fullName evidence="1">Uncharacterized protein</fullName>
    </submittedName>
</protein>
<dbReference type="RefSeq" id="WP_099837048.1">
    <property type="nucleotide sequence ID" value="NZ_PEKN01000002.1"/>
</dbReference>
<organism evidence="1 2">
    <name type="scientific">Prevotella intermedia</name>
    <dbReference type="NCBI Taxonomy" id="28131"/>
    <lineage>
        <taxon>Bacteria</taxon>
        <taxon>Pseudomonadati</taxon>
        <taxon>Bacteroidota</taxon>
        <taxon>Bacteroidia</taxon>
        <taxon>Bacteroidales</taxon>
        <taxon>Prevotellaceae</taxon>
        <taxon>Prevotella</taxon>
    </lineage>
</organism>
<sequence length="81" mass="9107">MRTCLRKLVNVAEGKESELSIALQNIERHLVFCGFGGETPHVSMCAGCEIILEYQGSELDIEKVIELMEEVGYITKDDFIL</sequence>
<evidence type="ECO:0000313" key="1">
    <source>
        <dbReference type="EMBL" id="PIK19778.1"/>
    </source>
</evidence>
<comment type="caution">
    <text evidence="1">The sequence shown here is derived from an EMBL/GenBank/DDBJ whole genome shotgun (WGS) entry which is preliminary data.</text>
</comment>
<accession>A0A2G8I8F7</accession>
<proteinExistence type="predicted"/>
<dbReference type="AlphaFoldDB" id="A0A2G8I8F7"/>
<name>A0A2G8I8F7_PREIN</name>
<dbReference type="Proteomes" id="UP000230046">
    <property type="component" value="Unassembled WGS sequence"/>
</dbReference>